<sequence>MRRILPKLLTLICLLVAIMGLSIVTAHAATVTGTISGGNEYRYHEDKSPVPGWGSYTSTKLKYFTPSGGGSTVPAYCMEPSVGSASGSLSYSSVSWSSLRTDQRYAITLAMAYGYGGAYGFGNIHPDCAQLATQAVIWEFVCDFRDTTYPYTLYDSTCAGLFHYAGDGVAAAYDMIIDRIMSHGTIPSFAVKNQRQLSDANAIELTWDGSQYSASVTDTNGALPEFRFTCNISGVNITQRGNTLTVTATKAASAQLNGYISSDYGYSLDVNGDEAVLLEPSNGSNYQACTALTEIPDPIVAYIHFKVSIVEEKGSLTINKTDADTGKALAGVTYRLFDSAGSKIADATTGANGKAVFSDLPLGSYTYQEISAPSGYVVDSTKYPITITASALDITATRTNALGKAGVEISKVDADFKSPLQGAGFRLYDASGSQVAEGYTGTNGKLTFADLKLGSYTCKEFQAPTGYELDETAFPVTLNQNGQVLKVTRENKLIT</sequence>
<feature type="non-terminal residue" evidence="6">
    <location>
        <position position="495"/>
    </location>
</feature>
<dbReference type="EMBL" id="JAUMVS010000156">
    <property type="protein sequence ID" value="MDO4842392.1"/>
    <property type="molecule type" value="Genomic_DNA"/>
</dbReference>
<evidence type="ECO:0000256" key="1">
    <source>
        <dbReference type="ARBA" id="ARBA00007257"/>
    </source>
</evidence>
<dbReference type="PANTHER" id="PTHR36108">
    <property type="entry name" value="COLOSSIN-B-RELATED"/>
    <property type="match status" value="1"/>
</dbReference>
<comment type="similarity">
    <text evidence="1">Belongs to the serine-aspartate repeat-containing protein (SDr) family.</text>
</comment>
<keyword evidence="7" id="KW-1185">Reference proteome</keyword>
<feature type="domain" description="SpaA-like prealbumin fold" evidence="5">
    <location>
        <begin position="314"/>
        <end position="399"/>
    </location>
</feature>
<evidence type="ECO:0000259" key="5">
    <source>
        <dbReference type="Pfam" id="PF17802"/>
    </source>
</evidence>
<comment type="caution">
    <text evidence="6">The sequence shown here is derived from an EMBL/GenBank/DDBJ whole genome shotgun (WGS) entry which is preliminary data.</text>
</comment>
<name>A0AA43RIG5_9ACTN</name>
<evidence type="ECO:0000256" key="2">
    <source>
        <dbReference type="ARBA" id="ARBA00022525"/>
    </source>
</evidence>
<feature type="chain" id="PRO_5041314947" evidence="4">
    <location>
        <begin position="29"/>
        <end position="495"/>
    </location>
</feature>
<keyword evidence="2" id="KW-0964">Secreted</keyword>
<proteinExistence type="inferred from homology"/>
<dbReference type="SUPFAM" id="SSF49478">
    <property type="entry name" value="Cna protein B-type domain"/>
    <property type="match status" value="2"/>
</dbReference>
<accession>A0AA43RIG5</accession>
<feature type="domain" description="SpaA-like prealbumin fold" evidence="5">
    <location>
        <begin position="407"/>
        <end position="492"/>
    </location>
</feature>
<dbReference type="Proteomes" id="UP001168575">
    <property type="component" value="Unassembled WGS sequence"/>
</dbReference>
<dbReference type="AlphaFoldDB" id="A0AA43RIG5"/>
<dbReference type="InterPro" id="IPR041033">
    <property type="entry name" value="SpaA_PFL_dom_1"/>
</dbReference>
<protein>
    <submittedName>
        <fullName evidence="6">SpaA isopeptide-forming pilin-related protein</fullName>
    </submittedName>
</protein>
<dbReference type="InterPro" id="IPR013783">
    <property type="entry name" value="Ig-like_fold"/>
</dbReference>
<dbReference type="Gene3D" id="2.60.40.10">
    <property type="entry name" value="Immunoglobulins"/>
    <property type="match status" value="2"/>
</dbReference>
<evidence type="ECO:0000256" key="3">
    <source>
        <dbReference type="ARBA" id="ARBA00022729"/>
    </source>
</evidence>
<reference evidence="6" key="1">
    <citation type="submission" date="2023-07" db="EMBL/GenBank/DDBJ databases">
        <title>Between Cages and Wild: Unraveling the Impact of Captivity on Animal Microbiomes and Antimicrobial Resistance.</title>
        <authorList>
            <person name="Schmartz G.P."/>
            <person name="Rehner J."/>
            <person name="Schuff M.J."/>
            <person name="Becker S.L."/>
            <person name="Kravczyk M."/>
            <person name="Gurevich A."/>
            <person name="Francke R."/>
            <person name="Mueller R."/>
            <person name="Keller V."/>
            <person name="Keller A."/>
        </authorList>
    </citation>
    <scope>NUCLEOTIDE SEQUENCE</scope>
    <source>
        <strain evidence="6">S12M_St_49</strain>
    </source>
</reference>
<evidence type="ECO:0000313" key="6">
    <source>
        <dbReference type="EMBL" id="MDO4842392.1"/>
    </source>
</evidence>
<organism evidence="6 7">
    <name type="scientific">Phoenicibacter congonensis</name>
    <dbReference type="NCBI Taxonomy" id="1944646"/>
    <lineage>
        <taxon>Bacteria</taxon>
        <taxon>Bacillati</taxon>
        <taxon>Actinomycetota</taxon>
        <taxon>Coriobacteriia</taxon>
        <taxon>Eggerthellales</taxon>
        <taxon>Eggerthellaceae</taxon>
        <taxon>Phoenicibacter</taxon>
    </lineage>
</organism>
<dbReference type="Pfam" id="PF17802">
    <property type="entry name" value="SpaA"/>
    <property type="match status" value="2"/>
</dbReference>
<evidence type="ECO:0000256" key="4">
    <source>
        <dbReference type="SAM" id="SignalP"/>
    </source>
</evidence>
<dbReference type="GO" id="GO:0005975">
    <property type="term" value="P:carbohydrate metabolic process"/>
    <property type="evidence" value="ECO:0007669"/>
    <property type="project" value="UniProtKB-ARBA"/>
</dbReference>
<gene>
    <name evidence="6" type="ORF">Q3982_06940</name>
</gene>
<feature type="signal peptide" evidence="4">
    <location>
        <begin position="1"/>
        <end position="28"/>
    </location>
</feature>
<evidence type="ECO:0000313" key="7">
    <source>
        <dbReference type="Proteomes" id="UP001168575"/>
    </source>
</evidence>
<keyword evidence="3 4" id="KW-0732">Signal</keyword>
<dbReference type="PANTHER" id="PTHR36108:SF13">
    <property type="entry name" value="COLOSSIN-B-RELATED"/>
    <property type="match status" value="1"/>
</dbReference>